<accession>A0ABM1HZ24</accession>
<name>A0ABM1HZ24_POLDO</name>
<evidence type="ECO:0000313" key="2">
    <source>
        <dbReference type="Proteomes" id="UP000694924"/>
    </source>
</evidence>
<dbReference type="PANTHER" id="PTHR43861:SF1">
    <property type="entry name" value="TRANS-ACONITATE 2-METHYLTRANSFERASE"/>
    <property type="match status" value="1"/>
</dbReference>
<keyword evidence="2" id="KW-1185">Reference proteome</keyword>
<dbReference type="InterPro" id="IPR029063">
    <property type="entry name" value="SAM-dependent_MTases_sf"/>
</dbReference>
<feature type="domain" description="Methyltransferase type 11" evidence="1">
    <location>
        <begin position="37"/>
        <end position="138"/>
    </location>
</feature>
<dbReference type="CDD" id="cd02440">
    <property type="entry name" value="AdoMet_MTases"/>
    <property type="match status" value="1"/>
</dbReference>
<reference evidence="3" key="1">
    <citation type="submission" date="2025-08" db="UniProtKB">
        <authorList>
            <consortium name="RefSeq"/>
        </authorList>
    </citation>
    <scope>IDENTIFICATION</scope>
    <source>
        <tissue evidence="3">Whole body</tissue>
    </source>
</reference>
<dbReference type="SUPFAM" id="SSF53335">
    <property type="entry name" value="S-adenosyl-L-methionine-dependent methyltransferases"/>
    <property type="match status" value="1"/>
</dbReference>
<dbReference type="GeneID" id="107064718"/>
<proteinExistence type="predicted"/>
<sequence>MEKVNEYLNASKFQYRDTLEIVEEFDKELREMHGRCIDIGCGPGLVTTELILPRLPRESLITGADISNAMLEHAKRNYCNNLRLSFLHLDIETLNLPEEQIELYENVVSFYCLHWCQNTRLAFENIFKLLRPGGKALIMFLAYNDGFDAYVRIHENPRFQQYMQDAHKYIPYFHYCNDSRGALRSILEDIGFNVLHCSKREKSFIYQNIQSLKRHALAVNPFISRIPDDYKEEFEDILIREIISRKILFTNKADKCQQEYSVLDRYHLLVTYLQKPYTSDDAINKHI</sequence>
<protein>
    <submittedName>
        <fullName evidence="3">Juvenile hormone acid O-methyltransferase</fullName>
    </submittedName>
</protein>
<dbReference type="InterPro" id="IPR013216">
    <property type="entry name" value="Methyltransf_11"/>
</dbReference>
<dbReference type="Gene3D" id="3.40.50.150">
    <property type="entry name" value="Vaccinia Virus protein VP39"/>
    <property type="match status" value="1"/>
</dbReference>
<dbReference type="Pfam" id="PF08241">
    <property type="entry name" value="Methyltransf_11"/>
    <property type="match status" value="1"/>
</dbReference>
<dbReference type="Proteomes" id="UP000694924">
    <property type="component" value="Unplaced"/>
</dbReference>
<evidence type="ECO:0000313" key="3">
    <source>
        <dbReference type="RefSeq" id="XP_015173211.1"/>
    </source>
</evidence>
<evidence type="ECO:0000259" key="1">
    <source>
        <dbReference type="Pfam" id="PF08241"/>
    </source>
</evidence>
<gene>
    <name evidence="3" type="primary">LOC107064718</name>
</gene>
<dbReference type="PANTHER" id="PTHR43861">
    <property type="entry name" value="TRANS-ACONITATE 2-METHYLTRANSFERASE-RELATED"/>
    <property type="match status" value="1"/>
</dbReference>
<organism evidence="2 3">
    <name type="scientific">Polistes dominula</name>
    <name type="common">European paper wasp</name>
    <name type="synonym">Vespa dominula</name>
    <dbReference type="NCBI Taxonomy" id="743375"/>
    <lineage>
        <taxon>Eukaryota</taxon>
        <taxon>Metazoa</taxon>
        <taxon>Ecdysozoa</taxon>
        <taxon>Arthropoda</taxon>
        <taxon>Hexapoda</taxon>
        <taxon>Insecta</taxon>
        <taxon>Pterygota</taxon>
        <taxon>Neoptera</taxon>
        <taxon>Endopterygota</taxon>
        <taxon>Hymenoptera</taxon>
        <taxon>Apocrita</taxon>
        <taxon>Aculeata</taxon>
        <taxon>Vespoidea</taxon>
        <taxon>Vespidae</taxon>
        <taxon>Polistinae</taxon>
        <taxon>Polistini</taxon>
        <taxon>Polistes</taxon>
    </lineage>
</organism>
<dbReference type="RefSeq" id="XP_015173211.1">
    <property type="nucleotide sequence ID" value="XM_015317725.1"/>
</dbReference>